<dbReference type="KEGG" id="lfc:LFE_1379"/>
<dbReference type="Gene3D" id="3.40.630.30">
    <property type="match status" value="1"/>
</dbReference>
<keyword evidence="1" id="KW-1277">Toxin-antitoxin system</keyword>
<accession>I0IP63</accession>
<dbReference type="HOGENOM" id="CLU_101288_1_0_0"/>
<dbReference type="PANTHER" id="PTHR36449:SF1">
    <property type="entry name" value="ACETYLTRANSFERASE"/>
    <property type="match status" value="1"/>
</dbReference>
<evidence type="ECO:0000313" key="4">
    <source>
        <dbReference type="EMBL" id="BAM07062.1"/>
    </source>
</evidence>
<gene>
    <name evidence="4" type="ordered locus">LFE_1379</name>
</gene>
<keyword evidence="2" id="KW-0808">Transferase</keyword>
<keyword evidence="5" id="KW-1185">Reference proteome</keyword>
<dbReference type="InterPro" id="IPR016181">
    <property type="entry name" value="Acyl_CoA_acyltransferase"/>
</dbReference>
<dbReference type="PANTHER" id="PTHR36449">
    <property type="entry name" value="ACETYLTRANSFERASE-RELATED"/>
    <property type="match status" value="1"/>
</dbReference>
<dbReference type="Proteomes" id="UP000007382">
    <property type="component" value="Chromosome"/>
</dbReference>
<dbReference type="PATRIC" id="fig|1162668.3.peg.1633"/>
<proteinExistence type="predicted"/>
<name>I0IP63_LEPFC</name>
<dbReference type="RefSeq" id="WP_014449550.1">
    <property type="nucleotide sequence ID" value="NC_017094.1"/>
</dbReference>
<dbReference type="OrthoDB" id="9799147at2"/>
<dbReference type="GO" id="GO:0016746">
    <property type="term" value="F:acyltransferase activity"/>
    <property type="evidence" value="ECO:0007669"/>
    <property type="project" value="UniProtKB-KW"/>
</dbReference>
<protein>
    <recommendedName>
        <fullName evidence="6">N-acetyltransferase domain-containing protein</fullName>
    </recommendedName>
</protein>
<evidence type="ECO:0000256" key="2">
    <source>
        <dbReference type="ARBA" id="ARBA00022679"/>
    </source>
</evidence>
<sequence>MSFIIELFDPQKIYTDYKKFNCGHSVTDSFVRSSLRNQIMQGFSVGYALLDTSQNDRFVGFFTIANHSISMNQLTALNLGSLPKTIPCVRLIMLGVNKRDSRAGLGKQLINLAFDLVKISSESIGCFGMYLDADPQAIDFYTSLGFSLLEGNKNPHPSPMFIPVSAIP</sequence>
<evidence type="ECO:0008006" key="6">
    <source>
        <dbReference type="Google" id="ProtNLM"/>
    </source>
</evidence>
<evidence type="ECO:0000256" key="3">
    <source>
        <dbReference type="ARBA" id="ARBA00023315"/>
    </source>
</evidence>
<reference evidence="4 5" key="1">
    <citation type="journal article" date="2012" name="J. Bacteriol.">
        <title>Complete Genome Sequence of Leptospirillum ferrooxidans Strain C2-3, Isolated from a Fresh Volcanic Ash Deposit on the Island of Miyake, Japan.</title>
        <authorList>
            <person name="Fujimura R."/>
            <person name="Sato Y."/>
            <person name="Nishizawa T."/>
            <person name="Oshima K."/>
            <person name="Kim S.-W."/>
            <person name="Hattori M."/>
            <person name="Kamijo T."/>
            <person name="Ohta H."/>
        </authorList>
    </citation>
    <scope>NUCLEOTIDE SEQUENCE [LARGE SCALE GENOMIC DNA]</scope>
    <source>
        <strain evidence="4 5">C2-3</strain>
    </source>
</reference>
<dbReference type="eggNOG" id="COG3153">
    <property type="taxonomic scope" value="Bacteria"/>
</dbReference>
<dbReference type="EMBL" id="AP012342">
    <property type="protein sequence ID" value="BAM07062.1"/>
    <property type="molecule type" value="Genomic_DNA"/>
</dbReference>
<dbReference type="STRING" id="1162668.LFE_1379"/>
<dbReference type="SUPFAM" id="SSF55729">
    <property type="entry name" value="Acyl-CoA N-acyltransferases (Nat)"/>
    <property type="match status" value="1"/>
</dbReference>
<evidence type="ECO:0000313" key="5">
    <source>
        <dbReference type="Proteomes" id="UP000007382"/>
    </source>
</evidence>
<dbReference type="AlphaFoldDB" id="I0IP63"/>
<reference evidence="5" key="2">
    <citation type="submission" date="2012-03" db="EMBL/GenBank/DDBJ databases">
        <title>The complete genome sequence of the pioneer microbe on fresh volcanic deposit, Leptospirillum ferrooxidans strain C2-3.</title>
        <authorList>
            <person name="Fujimura R."/>
            <person name="Sato Y."/>
            <person name="Nishizawa T."/>
            <person name="Nanba K."/>
            <person name="Oshima K."/>
            <person name="Hattori M."/>
            <person name="Kamijo T."/>
            <person name="Ohta H."/>
        </authorList>
    </citation>
    <scope>NUCLEOTIDE SEQUENCE [LARGE SCALE GENOMIC DNA]</scope>
    <source>
        <strain evidence="5">C2-3</strain>
    </source>
</reference>
<keyword evidence="3" id="KW-0012">Acyltransferase</keyword>
<organism evidence="4 5">
    <name type="scientific">Leptospirillum ferrooxidans (strain C2-3)</name>
    <dbReference type="NCBI Taxonomy" id="1162668"/>
    <lineage>
        <taxon>Bacteria</taxon>
        <taxon>Pseudomonadati</taxon>
        <taxon>Nitrospirota</taxon>
        <taxon>Nitrospiria</taxon>
        <taxon>Nitrospirales</taxon>
        <taxon>Nitrospiraceae</taxon>
        <taxon>Leptospirillum</taxon>
    </lineage>
</organism>
<evidence type="ECO:0000256" key="1">
    <source>
        <dbReference type="ARBA" id="ARBA00022649"/>
    </source>
</evidence>